<sequence length="314" mass="34105">MTHPTRIGLIGLGVISRFYVAAFDRLPDVDLAAVCDLRPEALEPYHDVARCHTHHTDLLADATTLDAVVVNVPNDAHAKVCGDAIAAGLSVCVEKPLATRIEDGRALAADARKRDVTLFTSFHRRYNSAVLRLLDDVTAAAAPIRSLTVRYLERIEDHAGDDRWYLDADRCGGGCVADNGPNAFDLVRLFLGATELTDAKVVRDAHGTDRQADITLRSRHGVPARVELDWSYNGEIKDVTVELADGTTLCADMLAGHTEFKGSLWHEYAGVLADFDQRLRSGQDTAHDGLAALELVDAVYRAEGAARRAEGAAR</sequence>
<name>A0ABV5EMN3_9ACTN</name>
<organism evidence="3 4">
    <name type="scientific">Streptomyces broussonetiae</name>
    <dbReference type="NCBI Taxonomy" id="2686304"/>
    <lineage>
        <taxon>Bacteria</taxon>
        <taxon>Bacillati</taxon>
        <taxon>Actinomycetota</taxon>
        <taxon>Actinomycetes</taxon>
        <taxon>Kitasatosporales</taxon>
        <taxon>Streptomycetaceae</taxon>
        <taxon>Streptomyces</taxon>
    </lineage>
</organism>
<dbReference type="PANTHER" id="PTHR43708">
    <property type="entry name" value="CONSERVED EXPRESSED OXIDOREDUCTASE (EUROFUNG)"/>
    <property type="match status" value="1"/>
</dbReference>
<dbReference type="SUPFAM" id="SSF55347">
    <property type="entry name" value="Glyceraldehyde-3-phosphate dehydrogenase-like, C-terminal domain"/>
    <property type="match status" value="1"/>
</dbReference>
<dbReference type="RefSeq" id="WP_376736336.1">
    <property type="nucleotide sequence ID" value="NZ_JAYMRP010000060.1"/>
</dbReference>
<reference evidence="3 4" key="1">
    <citation type="submission" date="2024-01" db="EMBL/GenBank/DDBJ databases">
        <title>Genome mining of biosynthetic gene clusters to explore secondary metabolites of Streptomyces sp.</title>
        <authorList>
            <person name="Baig A."/>
            <person name="Ajitkumar Shintre N."/>
            <person name="Kumar H."/>
            <person name="Anbarasu A."/>
            <person name="Ramaiah S."/>
        </authorList>
    </citation>
    <scope>NUCLEOTIDE SEQUENCE [LARGE SCALE GENOMIC DNA]</scope>
    <source>
        <strain evidence="3 4">A57</strain>
    </source>
</reference>
<dbReference type="Pfam" id="PF22725">
    <property type="entry name" value="GFO_IDH_MocA_C3"/>
    <property type="match status" value="1"/>
</dbReference>
<proteinExistence type="predicted"/>
<dbReference type="InterPro" id="IPR051317">
    <property type="entry name" value="Gfo/Idh/MocA_oxidoreduct"/>
</dbReference>
<dbReference type="InterPro" id="IPR055170">
    <property type="entry name" value="GFO_IDH_MocA-like_dom"/>
</dbReference>
<dbReference type="Gene3D" id="3.40.50.720">
    <property type="entry name" value="NAD(P)-binding Rossmann-like Domain"/>
    <property type="match status" value="1"/>
</dbReference>
<evidence type="ECO:0000313" key="3">
    <source>
        <dbReference type="EMBL" id="MFB8777903.1"/>
    </source>
</evidence>
<comment type="caution">
    <text evidence="3">The sequence shown here is derived from an EMBL/GenBank/DDBJ whole genome shotgun (WGS) entry which is preliminary data.</text>
</comment>
<feature type="domain" description="GFO/IDH/MocA-like oxidoreductase" evidence="2">
    <location>
        <begin position="144"/>
        <end position="235"/>
    </location>
</feature>
<keyword evidence="4" id="KW-1185">Reference proteome</keyword>
<feature type="domain" description="Gfo/Idh/MocA-like oxidoreductase N-terminal" evidence="1">
    <location>
        <begin position="6"/>
        <end position="120"/>
    </location>
</feature>
<evidence type="ECO:0000259" key="1">
    <source>
        <dbReference type="Pfam" id="PF01408"/>
    </source>
</evidence>
<gene>
    <name evidence="3" type="ORF">VSS16_35225</name>
</gene>
<dbReference type="PANTHER" id="PTHR43708:SF4">
    <property type="entry name" value="OXIDOREDUCTASE YCEM-RELATED"/>
    <property type="match status" value="1"/>
</dbReference>
<dbReference type="InterPro" id="IPR000683">
    <property type="entry name" value="Gfo/Idh/MocA-like_OxRdtase_N"/>
</dbReference>
<dbReference type="SUPFAM" id="SSF51735">
    <property type="entry name" value="NAD(P)-binding Rossmann-fold domains"/>
    <property type="match status" value="1"/>
</dbReference>
<dbReference type="InterPro" id="IPR036291">
    <property type="entry name" value="NAD(P)-bd_dom_sf"/>
</dbReference>
<dbReference type="Gene3D" id="3.30.360.10">
    <property type="entry name" value="Dihydrodipicolinate Reductase, domain 2"/>
    <property type="match status" value="1"/>
</dbReference>
<accession>A0ABV5EMN3</accession>
<evidence type="ECO:0000259" key="2">
    <source>
        <dbReference type="Pfam" id="PF22725"/>
    </source>
</evidence>
<dbReference type="EMBL" id="JAYMRP010000060">
    <property type="protein sequence ID" value="MFB8777903.1"/>
    <property type="molecule type" value="Genomic_DNA"/>
</dbReference>
<evidence type="ECO:0000313" key="4">
    <source>
        <dbReference type="Proteomes" id="UP001585080"/>
    </source>
</evidence>
<protein>
    <submittedName>
        <fullName evidence="3">Gfo/Idh/MocA family oxidoreductase</fullName>
    </submittedName>
</protein>
<dbReference type="Proteomes" id="UP001585080">
    <property type="component" value="Unassembled WGS sequence"/>
</dbReference>
<dbReference type="Pfam" id="PF01408">
    <property type="entry name" value="GFO_IDH_MocA"/>
    <property type="match status" value="1"/>
</dbReference>